<reference evidence="3" key="1">
    <citation type="submission" date="2022-08" db="EMBL/GenBank/DDBJ databases">
        <authorList>
            <consortium name="DOE Joint Genome Institute"/>
            <person name="Min B."/>
            <person name="Riley R."/>
            <person name="Sierra-Patev S."/>
            <person name="Naranjo-Ortiz M."/>
            <person name="Looney B."/>
            <person name="Konkel Z."/>
            <person name="Slot J.C."/>
            <person name="Sakamoto Y."/>
            <person name="Steenwyk J.L."/>
            <person name="Rokas A."/>
            <person name="Carro J."/>
            <person name="Camarero S."/>
            <person name="Ferreira P."/>
            <person name="Molpeceres G."/>
            <person name="Ruiz-Duenas F.J."/>
            <person name="Serrano A."/>
            <person name="Henrissat B."/>
            <person name="Drula E."/>
            <person name="Hughes K.W."/>
            <person name="Mata J.L."/>
            <person name="Ishikawa N.K."/>
            <person name="Vargas-Isla R."/>
            <person name="Ushijima S."/>
            <person name="Smith C.A."/>
            <person name="Ahrendt S."/>
            <person name="Andreopoulos W."/>
            <person name="He G."/>
            <person name="Labutti K."/>
            <person name="Lipzen A."/>
            <person name="Ng V."/>
            <person name="Sandor L."/>
            <person name="Barry K."/>
            <person name="Martinez A.T."/>
            <person name="Xiao Y."/>
            <person name="Gibbons J.G."/>
            <person name="Terashima K."/>
            <person name="Hibbett D.S."/>
            <person name="Grigoriev I.V."/>
        </authorList>
    </citation>
    <scope>NUCLEOTIDE SEQUENCE</scope>
    <source>
        <strain evidence="3">TFB9207</strain>
    </source>
</reference>
<accession>A0AA38NVF2</accession>
<feature type="region of interest" description="Disordered" evidence="1">
    <location>
        <begin position="42"/>
        <end position="79"/>
    </location>
</feature>
<evidence type="ECO:0000256" key="2">
    <source>
        <dbReference type="SAM" id="SignalP"/>
    </source>
</evidence>
<evidence type="ECO:0000256" key="1">
    <source>
        <dbReference type="SAM" id="MobiDB-lite"/>
    </source>
</evidence>
<organism evidence="3 4">
    <name type="scientific">Lentinula raphanica</name>
    <dbReference type="NCBI Taxonomy" id="153919"/>
    <lineage>
        <taxon>Eukaryota</taxon>
        <taxon>Fungi</taxon>
        <taxon>Dikarya</taxon>
        <taxon>Basidiomycota</taxon>
        <taxon>Agaricomycotina</taxon>
        <taxon>Agaricomycetes</taxon>
        <taxon>Agaricomycetidae</taxon>
        <taxon>Agaricales</taxon>
        <taxon>Marasmiineae</taxon>
        <taxon>Omphalotaceae</taxon>
        <taxon>Lentinula</taxon>
    </lineage>
</organism>
<feature type="chain" id="PRO_5041248150" evidence="2">
    <location>
        <begin position="24"/>
        <end position="293"/>
    </location>
</feature>
<feature type="signal peptide" evidence="2">
    <location>
        <begin position="1"/>
        <end position="23"/>
    </location>
</feature>
<evidence type="ECO:0000313" key="3">
    <source>
        <dbReference type="EMBL" id="KAJ3831356.1"/>
    </source>
</evidence>
<sequence length="293" mass="32398">MVSFKYNILTILLATTNIASVLSIPVSVLSLDGVRVVSGSERLRPRTDAPGNADGGKDPTISLPIRNKGPGEAQTSDNQKQTMMISATRTNPGPLQLAERGSKLMSFWDRPRFDSGIAKLPSLSPSSREMVEQFMERDPPRDQLAELKDILIDIGRNPTDPWRDQRIGLFIHRCVQSSSDMGVTLEKRRPECLKDAQSGCSTPNPFVLLCKWRANQNALGGCRAEEGQHEAKALVVSSIPSRAEDLSVELPSWSTLNNPSTGQMNETQRGEARRWSFGWLQKQIHGVHLDLVT</sequence>
<dbReference type="Proteomes" id="UP001163846">
    <property type="component" value="Unassembled WGS sequence"/>
</dbReference>
<proteinExistence type="predicted"/>
<keyword evidence="2" id="KW-0732">Signal</keyword>
<keyword evidence="4" id="KW-1185">Reference proteome</keyword>
<gene>
    <name evidence="3" type="ORF">F5878DRAFT_647711</name>
</gene>
<comment type="caution">
    <text evidence="3">The sequence shown here is derived from an EMBL/GenBank/DDBJ whole genome shotgun (WGS) entry which is preliminary data.</text>
</comment>
<dbReference type="EMBL" id="MU807547">
    <property type="protein sequence ID" value="KAJ3831356.1"/>
    <property type="molecule type" value="Genomic_DNA"/>
</dbReference>
<name>A0AA38NVF2_9AGAR</name>
<evidence type="ECO:0000313" key="4">
    <source>
        <dbReference type="Proteomes" id="UP001163846"/>
    </source>
</evidence>
<dbReference type="AlphaFoldDB" id="A0AA38NVF2"/>
<protein>
    <submittedName>
        <fullName evidence="3">Uncharacterized protein</fullName>
    </submittedName>
</protein>